<gene>
    <name evidence="7" type="ORF">IQ266_17960</name>
</gene>
<keyword evidence="4 7" id="KW-0418">Kinase</keyword>
<dbReference type="PANTHER" id="PTHR43547:SF2">
    <property type="entry name" value="HYBRID SIGNAL TRANSDUCTION HISTIDINE KINASE C"/>
    <property type="match status" value="1"/>
</dbReference>
<comment type="catalytic activity">
    <reaction evidence="1">
        <text>ATP + protein L-histidine = ADP + protein N-phospho-L-histidine.</text>
        <dbReference type="EC" id="2.7.13.3"/>
    </reaction>
</comment>
<keyword evidence="8" id="KW-1185">Reference proteome</keyword>
<dbReference type="Proteomes" id="UP000625316">
    <property type="component" value="Unassembled WGS sequence"/>
</dbReference>
<dbReference type="PANTHER" id="PTHR43547">
    <property type="entry name" value="TWO-COMPONENT HISTIDINE KINASE"/>
    <property type="match status" value="1"/>
</dbReference>
<dbReference type="Gene3D" id="3.30.565.10">
    <property type="entry name" value="Histidine kinase-like ATPase, C-terminal domain"/>
    <property type="match status" value="1"/>
</dbReference>
<dbReference type="InterPro" id="IPR036890">
    <property type="entry name" value="HATPase_C_sf"/>
</dbReference>
<dbReference type="SUPFAM" id="SSF47384">
    <property type="entry name" value="Homodimeric domain of signal transducing histidine kinase"/>
    <property type="match status" value="1"/>
</dbReference>
<name>A0A928Z3K9_9CYAN</name>
<dbReference type="InterPro" id="IPR029016">
    <property type="entry name" value="GAF-like_dom_sf"/>
</dbReference>
<dbReference type="InterPro" id="IPR004358">
    <property type="entry name" value="Sig_transdc_His_kin-like_C"/>
</dbReference>
<dbReference type="SMART" id="SM00065">
    <property type="entry name" value="GAF"/>
    <property type="match status" value="1"/>
</dbReference>
<accession>A0A928Z3K9</accession>
<evidence type="ECO:0000313" key="8">
    <source>
        <dbReference type="Proteomes" id="UP000625316"/>
    </source>
</evidence>
<dbReference type="Pfam" id="PF00512">
    <property type="entry name" value="HisKA"/>
    <property type="match status" value="1"/>
</dbReference>
<proteinExistence type="predicted"/>
<protein>
    <recommendedName>
        <fullName evidence="2">histidine kinase</fullName>
        <ecNumber evidence="2">2.7.13.3</ecNumber>
    </recommendedName>
</protein>
<evidence type="ECO:0000256" key="3">
    <source>
        <dbReference type="ARBA" id="ARBA00022553"/>
    </source>
</evidence>
<evidence type="ECO:0000256" key="1">
    <source>
        <dbReference type="ARBA" id="ARBA00000085"/>
    </source>
</evidence>
<evidence type="ECO:0000256" key="4">
    <source>
        <dbReference type="ARBA" id="ARBA00022777"/>
    </source>
</evidence>
<feature type="domain" description="Histidine kinase" evidence="6">
    <location>
        <begin position="353"/>
        <end position="576"/>
    </location>
</feature>
<dbReference type="Gene3D" id="3.30.450.40">
    <property type="match status" value="1"/>
</dbReference>
<evidence type="ECO:0000256" key="2">
    <source>
        <dbReference type="ARBA" id="ARBA00012438"/>
    </source>
</evidence>
<dbReference type="PROSITE" id="PS50109">
    <property type="entry name" value="HIS_KIN"/>
    <property type="match status" value="1"/>
</dbReference>
<evidence type="ECO:0000259" key="6">
    <source>
        <dbReference type="PROSITE" id="PS50109"/>
    </source>
</evidence>
<dbReference type="Gene3D" id="1.10.287.130">
    <property type="match status" value="1"/>
</dbReference>
<dbReference type="InterPro" id="IPR003594">
    <property type="entry name" value="HATPase_dom"/>
</dbReference>
<dbReference type="EC" id="2.7.13.3" evidence="2"/>
<dbReference type="GO" id="GO:0000155">
    <property type="term" value="F:phosphorelay sensor kinase activity"/>
    <property type="evidence" value="ECO:0007669"/>
    <property type="project" value="InterPro"/>
</dbReference>
<keyword evidence="5" id="KW-0902">Two-component regulatory system</keyword>
<dbReference type="Pfam" id="PF01590">
    <property type="entry name" value="GAF"/>
    <property type="match status" value="1"/>
</dbReference>
<dbReference type="SUPFAM" id="SSF55781">
    <property type="entry name" value="GAF domain-like"/>
    <property type="match status" value="1"/>
</dbReference>
<dbReference type="AlphaFoldDB" id="A0A928Z3K9"/>
<dbReference type="InterPro" id="IPR036097">
    <property type="entry name" value="HisK_dim/P_sf"/>
</dbReference>
<dbReference type="EMBL" id="JADEXQ010000070">
    <property type="protein sequence ID" value="MBE9031621.1"/>
    <property type="molecule type" value="Genomic_DNA"/>
</dbReference>
<keyword evidence="4 7" id="KW-0808">Transferase</keyword>
<dbReference type="CDD" id="cd00082">
    <property type="entry name" value="HisKA"/>
    <property type="match status" value="1"/>
</dbReference>
<dbReference type="InterPro" id="IPR003661">
    <property type="entry name" value="HisK_dim/P_dom"/>
</dbReference>
<evidence type="ECO:0000313" key="7">
    <source>
        <dbReference type="EMBL" id="MBE9031621.1"/>
    </source>
</evidence>
<keyword evidence="3" id="KW-0597">Phosphoprotein</keyword>
<dbReference type="InterPro" id="IPR005467">
    <property type="entry name" value="His_kinase_dom"/>
</dbReference>
<reference evidence="7" key="1">
    <citation type="submission" date="2020-10" db="EMBL/GenBank/DDBJ databases">
        <authorList>
            <person name="Castelo-Branco R."/>
            <person name="Eusebio N."/>
            <person name="Adriana R."/>
            <person name="Vieira A."/>
            <person name="Brugerolle De Fraissinette N."/>
            <person name="Rezende De Castro R."/>
            <person name="Schneider M.P."/>
            <person name="Vasconcelos V."/>
            <person name="Leao P.N."/>
        </authorList>
    </citation>
    <scope>NUCLEOTIDE SEQUENCE</scope>
    <source>
        <strain evidence="7">LEGE 11480</strain>
    </source>
</reference>
<comment type="caution">
    <text evidence="7">The sequence shown here is derived from an EMBL/GenBank/DDBJ whole genome shotgun (WGS) entry which is preliminary data.</text>
</comment>
<sequence>MVSNEVHQPLLKSTFIWQNTRMQVNVSPFSAESQDQSSVTPMEHAAEPNHVSLDFASDDSHSTDSQVPLKMSPYDTSVIEPIVTSEGLTRPDKDQELVASLHNQVERQAKYQALIRRLTMAIQNSTELSEILKIAAEGTAQVLNVDQAMVLRIRFWDPRHSIRSSERIPKARVIIDAKWSRFPTEVEENTAPATSSGHNGVVPGQSFWISDCGLCQHAMTGGSQALLFNQAEQFAETLKKPETAPLLSPKSMPSLLMVPLESKNKVLGFLTVQKSQDYEWQIEEVELLELLAAQLSSAVLQTETLRQVESLVEERTAQLQQSLELQAKLYEITRKQIEKLREMNQRMDEFLSTLSHELRTPLTSMMMAIRMLREASLPEEKRSRYLEILEKQCAQETSLVNDLLALQELETKQVAMQVQEVHLPEMFENLRSSFDQRWGMKGLTLDLKIPPELPQLSTDAASVKRILLELITNAGKYADPSTAISINVSQPDHHSVVIQVTNFGVGIEADELPLIFDKFRRCQGMTQQAVPGTGLGLALVKSLLQHLNGDVTATSEPCEGKSDHETRFTVTLPLALDAAKA</sequence>
<dbReference type="Pfam" id="PF02518">
    <property type="entry name" value="HATPase_c"/>
    <property type="match status" value="1"/>
</dbReference>
<dbReference type="SMART" id="SM00388">
    <property type="entry name" value="HisKA"/>
    <property type="match status" value="1"/>
</dbReference>
<dbReference type="InterPro" id="IPR003018">
    <property type="entry name" value="GAF"/>
</dbReference>
<dbReference type="SMART" id="SM00387">
    <property type="entry name" value="HATPase_c"/>
    <property type="match status" value="1"/>
</dbReference>
<evidence type="ECO:0000256" key="5">
    <source>
        <dbReference type="ARBA" id="ARBA00023012"/>
    </source>
</evidence>
<dbReference type="PRINTS" id="PR00344">
    <property type="entry name" value="BCTRLSENSOR"/>
</dbReference>
<dbReference type="SUPFAM" id="SSF55874">
    <property type="entry name" value="ATPase domain of HSP90 chaperone/DNA topoisomerase II/histidine kinase"/>
    <property type="match status" value="1"/>
</dbReference>
<organism evidence="7 8">
    <name type="scientific">Romeriopsis navalis LEGE 11480</name>
    <dbReference type="NCBI Taxonomy" id="2777977"/>
    <lineage>
        <taxon>Bacteria</taxon>
        <taxon>Bacillati</taxon>
        <taxon>Cyanobacteriota</taxon>
        <taxon>Cyanophyceae</taxon>
        <taxon>Leptolyngbyales</taxon>
        <taxon>Leptolyngbyaceae</taxon>
        <taxon>Romeriopsis</taxon>
        <taxon>Romeriopsis navalis</taxon>
    </lineage>
</organism>